<evidence type="ECO:0000313" key="3">
    <source>
        <dbReference type="Proteomes" id="UP000002754"/>
    </source>
</evidence>
<dbReference type="AlphaFoldDB" id="A0A094YUL7"/>
<dbReference type="EMBL" id="JALP01000107">
    <property type="protein sequence ID" value="THG90866.1"/>
    <property type="molecule type" value="Genomic_DNA"/>
</dbReference>
<sequence>MNEKELKRRGWFKDERNFEQSFFRRHSQKEEPTLQTLAQKVKTKRQVYQQQNPETIFQKLLDIHKIS</sequence>
<dbReference type="Proteomes" id="UP000297014">
    <property type="component" value="Unassembled WGS sequence"/>
</dbReference>
<organism evidence="1 3">
    <name type="scientific">Alkalihalobacillus alcalophilus ATCC 27647 = CGMCC 1.3604</name>
    <dbReference type="NCBI Taxonomy" id="1218173"/>
    <lineage>
        <taxon>Bacteria</taxon>
        <taxon>Bacillati</taxon>
        <taxon>Bacillota</taxon>
        <taxon>Bacilli</taxon>
        <taxon>Bacillales</taxon>
        <taxon>Bacillaceae</taxon>
        <taxon>Alkalihalobacillus</taxon>
    </lineage>
</organism>
<evidence type="ECO:0000313" key="1">
    <source>
        <dbReference type="EMBL" id="KGA97192.1"/>
    </source>
</evidence>
<reference evidence="2 4" key="2">
    <citation type="submission" date="2014-01" db="EMBL/GenBank/DDBJ databases">
        <title>Draft genome sequencing of Bacillus alcalophilus CGMCC 1.3604.</title>
        <authorList>
            <person name="Yang J."/>
            <person name="Diao L."/>
            <person name="Yang S."/>
        </authorList>
    </citation>
    <scope>NUCLEOTIDE SEQUENCE [LARGE SCALE GENOMIC DNA]</scope>
    <source>
        <strain evidence="2 4">CGMCC 1.3604</strain>
    </source>
</reference>
<gene>
    <name evidence="2" type="ORF">AJ85_08360</name>
    <name evidence="1" type="ORF">BALCAV_0211800</name>
</gene>
<keyword evidence="3" id="KW-1185">Reference proteome</keyword>
<dbReference type="RefSeq" id="WP_004428123.1">
    <property type="nucleotide sequence ID" value="NZ_ALPT02000035.1"/>
</dbReference>
<dbReference type="STRING" id="1218173.BALCAV_0211800"/>
<accession>A0A094YUL7</accession>
<comment type="caution">
    <text evidence="1">The sequence shown here is derived from an EMBL/GenBank/DDBJ whole genome shotgun (WGS) entry which is preliminary data.</text>
</comment>
<name>A0A094YUL7_ALKAL</name>
<evidence type="ECO:0000313" key="4">
    <source>
        <dbReference type="Proteomes" id="UP000297014"/>
    </source>
</evidence>
<reference evidence="1 3" key="1">
    <citation type="journal article" date="2014" name="Genome Announc.">
        <title>Draft Genome Sequence of Bacillus alcalophilus AV1934, a Classic Alkaliphile Isolated from Human Feces in 1934.</title>
        <authorList>
            <person name="Attie O."/>
            <person name="Jayaprakash A."/>
            <person name="Shah H."/>
            <person name="Paulsen I.T."/>
            <person name="Morino M."/>
            <person name="Takahashi Y."/>
            <person name="Narumi I."/>
            <person name="Sachidanandam R."/>
            <person name="Satoh K."/>
            <person name="Ito M."/>
            <person name="Krulwich T.A."/>
        </authorList>
    </citation>
    <scope>NUCLEOTIDE SEQUENCE [LARGE SCALE GENOMIC DNA]</scope>
    <source>
        <strain evidence="1 3">AV1934</strain>
    </source>
</reference>
<evidence type="ECO:0000313" key="2">
    <source>
        <dbReference type="EMBL" id="THG90866.1"/>
    </source>
</evidence>
<protein>
    <submittedName>
        <fullName evidence="1">Uncharacterized protein</fullName>
    </submittedName>
</protein>
<proteinExistence type="predicted"/>
<dbReference type="Proteomes" id="UP000002754">
    <property type="component" value="Unassembled WGS sequence"/>
</dbReference>
<dbReference type="EMBL" id="ALPT02000035">
    <property type="protein sequence ID" value="KGA97192.1"/>
    <property type="molecule type" value="Genomic_DNA"/>
</dbReference>